<dbReference type="PANTHER" id="PTHR30121">
    <property type="entry name" value="UNCHARACTERIZED PROTEIN YJGR-RELATED"/>
    <property type="match status" value="1"/>
</dbReference>
<gene>
    <name evidence="3" type="ORF">SCMU_35040</name>
</gene>
<proteinExistence type="predicted"/>
<keyword evidence="4" id="KW-1185">Reference proteome</keyword>
<dbReference type="InterPro" id="IPR051162">
    <property type="entry name" value="T4SS_component"/>
</dbReference>
<dbReference type="PANTHER" id="PTHR30121:SF6">
    <property type="entry name" value="SLR6007 PROTEIN"/>
    <property type="match status" value="1"/>
</dbReference>
<dbReference type="InterPro" id="IPR019476">
    <property type="entry name" value="T4SS_TraD_DNA-bd"/>
</dbReference>
<dbReference type="Proteomes" id="UP001319861">
    <property type="component" value="Chromosome"/>
</dbReference>
<feature type="region of interest" description="Disordered" evidence="1">
    <location>
        <begin position="1394"/>
        <end position="1450"/>
    </location>
</feature>
<feature type="compositionally biased region" description="Basic and acidic residues" evidence="1">
    <location>
        <begin position="1405"/>
        <end position="1432"/>
    </location>
</feature>
<organism evidence="3 4">
    <name type="scientific">Sinomonas cyclohexanicum</name>
    <name type="common">Corynebacterium cyclohexanicum</name>
    <dbReference type="NCBI Taxonomy" id="322009"/>
    <lineage>
        <taxon>Bacteria</taxon>
        <taxon>Bacillati</taxon>
        <taxon>Actinomycetota</taxon>
        <taxon>Actinomycetes</taxon>
        <taxon>Micrococcales</taxon>
        <taxon>Micrococcaceae</taxon>
        <taxon>Sinomonas</taxon>
    </lineage>
</organism>
<evidence type="ECO:0000259" key="2">
    <source>
        <dbReference type="Pfam" id="PF10412"/>
    </source>
</evidence>
<dbReference type="Pfam" id="PF10412">
    <property type="entry name" value="TrwB_AAD_bind"/>
    <property type="match status" value="1"/>
</dbReference>
<feature type="compositionally biased region" description="Low complexity" evidence="1">
    <location>
        <begin position="1433"/>
        <end position="1446"/>
    </location>
</feature>
<protein>
    <recommendedName>
        <fullName evidence="2">Type IV secretion system coupling protein TraD DNA-binding domain-containing protein</fullName>
    </recommendedName>
</protein>
<sequence>MADMTISLAGALGRALAGINGLSYFHLPDGIEFESAVQIVRAANKRRPSSSSPFAILVNAAGSEQSVADDVVMVSAKESVRYRQGDRLAVIFGRQPDLASFLQTFTEVAGPSYPDAADSRLGLHEMSRVLLQALAGLAGQDLDTNSDAVAFLERCLETLRALHVADQQGVGSWNVRWFRHVETGLQNLAKRFHSSVVEGSALSLDGFIQQWCYAAFGLPRPDGSAKATASGAGPIRELADAFHEYWTDESSLKQSLAQIAVRTEDPSFSLVSTDGFNDVVLRTGDPKSGLVEWVDNNPERLDVLARITVADFIDPSGNASDIRLTLALADGGSLLLDFDTPAAPYVVPLTTRPAEGRQPRSPGIEISVPWTGSAQAEIPKSLCSVTVTPKGAGAWETHGVSVETGRLRLRGQFHRAAGTGRNAAQFRPASITLDVDRSHALSGFLPAKLGHKVYFLSPDNALMVVAPVRSDGALGRATAVEPSDDGALEATAEVVPNTRGYQALIWCSDSEADVALNGNPVPAHPVIRELRTIKFAASAESDFTVEDRTFRIRPVAASKGQQSALIAAALKEQVIAERPKPEIGLSIRGLFESMLGRALTSGDAEFRQALGHAAMPSDRPCSLSELRPHWGGSVLMADLPESLLRPHMMNLTFDDPFVNGPEANRFREALDNLGLEKLLGRQPGNASVEFEWPSRTSFRSLWGNSRLDEYLNAYGDLVEAAAEIPNDAIHFWAAYPFSISVWDITTGYHCSTVLLSPLHPLRLAWLAGSESVLDEAQNAKDLLGSLEGWNFPIAGPGPRKTRRMIAVPSDAGEDQIFLGWSVLVPAGSDEGIPLKSPGRIGDYLAPGTAATGLNGASVDAALRSFRRMHPHATTLTVDLAASQPANRVTEIDSAVLSMAQEWTSAESFQGGIRVYDSVLREGAPPRDDVTDLVRENRDLLVTWSRYRPDPSRPVACNVRFLEGAGITARIGPGEVAKGAIAAVPLRRFEAHGQAFGAYESPSYPGVPNEQGDSAFLTALRQVEGTAPAIQAGMISTLLADKSADWTVLGETHVNPAVMAGLMDQYSAGQNMLWEWRPPIFEKSKNAPALVERRPHISIARVPDAFGHDLEHLLTRASGKSAGTTGCQGGLKARVQRTLGRRGVGLASLLSLGGTHVAGALGFYLAFELFDRAPAHKATRLVIPVDAADYFLRILAGGKSEHGQTNRRADLLLLELDDEELVISPVEIKSYGLKTASGPGHPLPSPDSAAFAEALEQLASSYRVIEDIGRTAGSLDQRADRALWFNALATLVETAIKLKPVADEYSTALSARLGRVARGEITVRAGQPILTYFDYTGTEFGEDAYYVGDVGNSELEAVGLVADTRAVFSALDNEKSGLVASWAKLLDRGRRTAEAMDDDAGGEGRFGAHHDDVDEVPDRVTGPHDVSRVHLKSDSSTSSSSTVVPDPQASGIRDGGVKVRIGYALDSIGKAPVDFWPSNTALTQMNIGIVGDLGTGKTEFVKALLAQIRSQALKTQPNEPTSSLIFDYKGDFQGGEFLERVDGKVLRPFKMPLNVFMPVTDEYARKPHQQAAAFVDILSKIYSGIGPVQSSMLKKVIRELFERPGQKEPTLAEVLELYLDEQGKPDSVSAILETFVYGELFDYDRTNLSSFGELLEGRVIVVALNELGQDQDAKNAIVALFLNLYFDYMIRSPKPPFQGADPQLRYLKSFLVVDEAVNIMRYNFSVLMDLMLQGRQFGFGVVLSSQYLSHFDTGKHNYGEPLRTWVIHRVPNVTVKQLGALGLKGVAEKTADRIPSLDKHQVLYHSFGCPEPRLVRVTPYYELYRL</sequence>
<feature type="domain" description="Type IV secretion system coupling protein TraD DNA-binding" evidence="2">
    <location>
        <begin position="1480"/>
        <end position="1562"/>
    </location>
</feature>
<dbReference type="EMBL" id="AP024525">
    <property type="protein sequence ID" value="BCT77662.1"/>
    <property type="molecule type" value="Genomic_DNA"/>
</dbReference>
<evidence type="ECO:0000313" key="4">
    <source>
        <dbReference type="Proteomes" id="UP001319861"/>
    </source>
</evidence>
<evidence type="ECO:0000313" key="3">
    <source>
        <dbReference type="EMBL" id="BCT77662.1"/>
    </source>
</evidence>
<accession>A0ABN6FLE0</accession>
<dbReference type="Gene3D" id="3.40.50.300">
    <property type="entry name" value="P-loop containing nucleotide triphosphate hydrolases"/>
    <property type="match status" value="2"/>
</dbReference>
<dbReference type="SUPFAM" id="SSF52540">
    <property type="entry name" value="P-loop containing nucleoside triphosphate hydrolases"/>
    <property type="match status" value="1"/>
</dbReference>
<evidence type="ECO:0000256" key="1">
    <source>
        <dbReference type="SAM" id="MobiDB-lite"/>
    </source>
</evidence>
<name>A0ABN6FLE0_SINCY</name>
<dbReference type="InterPro" id="IPR027417">
    <property type="entry name" value="P-loop_NTPase"/>
</dbReference>
<reference evidence="3 4" key="1">
    <citation type="journal article" date="2021" name="J. Biosci. Bioeng.">
        <title>Identification and characterization of a chc gene cluster responsible for the aromatization pathway of cyclohexanecarboxylate degradation in Sinomonas cyclohexanicum ATCC 51369.</title>
        <authorList>
            <person name="Yamamoto T."/>
            <person name="Hasegawa Y."/>
            <person name="Lau P.C.K."/>
            <person name="Iwaki H."/>
        </authorList>
    </citation>
    <scope>NUCLEOTIDE SEQUENCE [LARGE SCALE GENOMIC DNA]</scope>
    <source>
        <strain evidence="3 4">ATCC 51369</strain>
    </source>
</reference>